<reference evidence="2" key="1">
    <citation type="journal article" date="2023" name="Science">
        <title>Elucidation of the pathway for biosynthesis of saponin adjuvants from the soapbark tree.</title>
        <authorList>
            <person name="Reed J."/>
            <person name="Orme A."/>
            <person name="El-Demerdash A."/>
            <person name="Owen C."/>
            <person name="Martin L.B.B."/>
            <person name="Misra R.C."/>
            <person name="Kikuchi S."/>
            <person name="Rejzek M."/>
            <person name="Martin A.C."/>
            <person name="Harkess A."/>
            <person name="Leebens-Mack J."/>
            <person name="Louveau T."/>
            <person name="Stephenson M.J."/>
            <person name="Osbourn A."/>
        </authorList>
    </citation>
    <scope>NUCLEOTIDE SEQUENCE</scope>
    <source>
        <strain evidence="2">S10</strain>
    </source>
</reference>
<dbReference type="EMBL" id="JARAOO010000014">
    <property type="protein sequence ID" value="KAJ7943860.1"/>
    <property type="molecule type" value="Genomic_DNA"/>
</dbReference>
<accession>A0AAD7P6R8</accession>
<feature type="non-terminal residue" evidence="2">
    <location>
        <position position="167"/>
    </location>
</feature>
<dbReference type="PANTHER" id="PTHR35297:SF2">
    <property type="entry name" value="PROTEIN, PUTATIVE-RELATED"/>
    <property type="match status" value="1"/>
</dbReference>
<evidence type="ECO:0000313" key="3">
    <source>
        <dbReference type="Proteomes" id="UP001163823"/>
    </source>
</evidence>
<dbReference type="Proteomes" id="UP001163823">
    <property type="component" value="Chromosome 14"/>
</dbReference>
<feature type="chain" id="PRO_5042175913" evidence="1">
    <location>
        <begin position="23"/>
        <end position="167"/>
    </location>
</feature>
<sequence length="167" mass="18993">RIEPYLLHTLFLPFFFFYRSLTVSQTIHRQSLGSPSSKLHSHGGGEEEILIVEESKHGDSISSSIHVEFDEDHNNKATKAQRLSSPPSRPERFIHLIRILTLVCFTILYLCSHSPSQSDLAQFSGFNGSSKHIVNRGGFLAIRSLHNLQEIGKDSRKSQSHRKFAYF</sequence>
<proteinExistence type="predicted"/>
<gene>
    <name evidence="2" type="ORF">O6P43_033349</name>
</gene>
<comment type="caution">
    <text evidence="2">The sequence shown here is derived from an EMBL/GenBank/DDBJ whole genome shotgun (WGS) entry which is preliminary data.</text>
</comment>
<name>A0AAD7P6R8_QUISA</name>
<keyword evidence="3" id="KW-1185">Reference proteome</keyword>
<dbReference type="PANTHER" id="PTHR35297">
    <property type="entry name" value="PROTEIN, PUTATIVE-RELATED"/>
    <property type="match status" value="1"/>
</dbReference>
<protein>
    <submittedName>
        <fullName evidence="2">Ribosome maturation factor</fullName>
    </submittedName>
</protein>
<evidence type="ECO:0000256" key="1">
    <source>
        <dbReference type="SAM" id="SignalP"/>
    </source>
</evidence>
<dbReference type="KEGG" id="qsa:O6P43_033349"/>
<organism evidence="2 3">
    <name type="scientific">Quillaja saponaria</name>
    <name type="common">Soap bark tree</name>
    <dbReference type="NCBI Taxonomy" id="32244"/>
    <lineage>
        <taxon>Eukaryota</taxon>
        <taxon>Viridiplantae</taxon>
        <taxon>Streptophyta</taxon>
        <taxon>Embryophyta</taxon>
        <taxon>Tracheophyta</taxon>
        <taxon>Spermatophyta</taxon>
        <taxon>Magnoliopsida</taxon>
        <taxon>eudicotyledons</taxon>
        <taxon>Gunneridae</taxon>
        <taxon>Pentapetalae</taxon>
        <taxon>rosids</taxon>
        <taxon>fabids</taxon>
        <taxon>Fabales</taxon>
        <taxon>Quillajaceae</taxon>
        <taxon>Quillaja</taxon>
    </lineage>
</organism>
<dbReference type="AlphaFoldDB" id="A0AAD7P6R8"/>
<keyword evidence="1" id="KW-0732">Signal</keyword>
<feature type="signal peptide" evidence="1">
    <location>
        <begin position="1"/>
        <end position="22"/>
    </location>
</feature>
<evidence type="ECO:0000313" key="2">
    <source>
        <dbReference type="EMBL" id="KAJ7943860.1"/>
    </source>
</evidence>